<dbReference type="SMART" id="SM00014">
    <property type="entry name" value="acidPPc"/>
    <property type="match status" value="1"/>
</dbReference>
<evidence type="ECO:0000313" key="5">
    <source>
        <dbReference type="Proteomes" id="UP000186206"/>
    </source>
</evidence>
<dbReference type="Gene3D" id="1.20.144.10">
    <property type="entry name" value="Phosphatidic acid phosphatase type 2/haloperoxidase"/>
    <property type="match status" value="1"/>
</dbReference>
<evidence type="ECO:0000313" key="3">
    <source>
        <dbReference type="EMBL" id="OLQ85522.1"/>
    </source>
</evidence>
<feature type="domain" description="Phosphatidic acid phosphatase type 2/haloperoxidase" evidence="2">
    <location>
        <begin position="56"/>
        <end position="153"/>
    </location>
</feature>
<dbReference type="InterPro" id="IPR000326">
    <property type="entry name" value="PAP2/HPO"/>
</dbReference>
<protein>
    <submittedName>
        <fullName evidence="4">Phosphatase PAP2 family protein</fullName>
    </submittedName>
    <submittedName>
        <fullName evidence="3">Phosphoesterase</fullName>
    </submittedName>
</protein>
<dbReference type="OrthoDB" id="9773582at2"/>
<dbReference type="EMBL" id="MJMI01000142">
    <property type="protein sequence ID" value="OLQ85522.1"/>
    <property type="molecule type" value="Genomic_DNA"/>
</dbReference>
<comment type="caution">
    <text evidence="4">The sequence shown here is derived from an EMBL/GenBank/DDBJ whole genome shotgun (WGS) entry which is preliminary data.</text>
</comment>
<feature type="chain" id="PRO_5018525938" evidence="1">
    <location>
        <begin position="23"/>
        <end position="181"/>
    </location>
</feature>
<dbReference type="Proteomes" id="UP000186206">
    <property type="component" value="Unassembled WGS sequence"/>
</dbReference>
<dbReference type="RefSeq" id="WP_075652402.1">
    <property type="nucleotide sequence ID" value="NZ_AP019658.1"/>
</dbReference>
<dbReference type="Proteomes" id="UP000278792">
    <property type="component" value="Unassembled WGS sequence"/>
</dbReference>
<dbReference type="CDD" id="cd03394">
    <property type="entry name" value="PAP2_like_5"/>
    <property type="match status" value="1"/>
</dbReference>
<reference evidence="4 6" key="2">
    <citation type="submission" date="2018-11" db="EMBL/GenBank/DDBJ databases">
        <title>Vibrio ponticus strain CAIM 1751 pathogenic for the snapper Lutjanus guttatus.</title>
        <authorList>
            <person name="Soto-Rodriguez S."/>
            <person name="Lozano-Olvera R."/>
            <person name="Gomez-Gil B."/>
        </authorList>
    </citation>
    <scope>NUCLEOTIDE SEQUENCE [LARGE SCALE GENOMIC DNA]</scope>
    <source>
        <strain evidence="4 6">CAIM 1751</strain>
    </source>
</reference>
<reference evidence="3 5" key="1">
    <citation type="submission" date="2016-09" db="EMBL/GenBank/DDBJ databases">
        <title>Genomic Taxonomy of the Vibrionaceae.</title>
        <authorList>
            <person name="Gonzalez-Castillo A."/>
            <person name="Gomez-Gil B."/>
            <person name="Enciso-Ibarra K."/>
        </authorList>
    </citation>
    <scope>NUCLEOTIDE SEQUENCE [LARGE SCALE GENOMIC DNA]</scope>
    <source>
        <strain evidence="3 5">CAIM 1731</strain>
    </source>
</reference>
<dbReference type="AlphaFoldDB" id="A0A3N3DTW6"/>
<sequence length="181" mass="19369">MKHKFIAPLFAVSALWSSHSLALEGQELETTGDILQWAIPATAGVISLAKFDGEGFGQLVEGAFLTASATHILKVAINAERPNGGDYSMPSGHTSAAMQGAAYLQFRYGWKYGVPAYLAAGVVGYSRVDRNYHYWRDVAAGTLLATAIQYSVTKAGFSVTNFAVAPTFDGERVGILANIKF</sequence>
<proteinExistence type="predicted"/>
<dbReference type="InterPro" id="IPR036938">
    <property type="entry name" value="PAP2/HPO_sf"/>
</dbReference>
<evidence type="ECO:0000313" key="4">
    <source>
        <dbReference type="EMBL" id="ROV57648.1"/>
    </source>
</evidence>
<dbReference type="Pfam" id="PF01569">
    <property type="entry name" value="PAP2"/>
    <property type="match status" value="1"/>
</dbReference>
<keyword evidence="5" id="KW-1185">Reference proteome</keyword>
<dbReference type="EMBL" id="RKIK01000127">
    <property type="protein sequence ID" value="ROV57648.1"/>
    <property type="molecule type" value="Genomic_DNA"/>
</dbReference>
<accession>A0A3N3DTW6</accession>
<feature type="signal peptide" evidence="1">
    <location>
        <begin position="1"/>
        <end position="22"/>
    </location>
</feature>
<evidence type="ECO:0000256" key="1">
    <source>
        <dbReference type="SAM" id="SignalP"/>
    </source>
</evidence>
<name>A0A3N3DTW6_9VIBR</name>
<evidence type="ECO:0000313" key="6">
    <source>
        <dbReference type="Proteomes" id="UP000278792"/>
    </source>
</evidence>
<evidence type="ECO:0000259" key="2">
    <source>
        <dbReference type="SMART" id="SM00014"/>
    </source>
</evidence>
<dbReference type="SUPFAM" id="SSF48317">
    <property type="entry name" value="Acid phosphatase/Vanadium-dependent haloperoxidase"/>
    <property type="match status" value="1"/>
</dbReference>
<gene>
    <name evidence="3" type="ORF">BIY21_04595</name>
    <name evidence="4" type="ORF">EGH82_22085</name>
</gene>
<keyword evidence="1" id="KW-0732">Signal</keyword>
<organism evidence="4 6">
    <name type="scientific">Vibrio ponticus</name>
    <dbReference type="NCBI Taxonomy" id="265668"/>
    <lineage>
        <taxon>Bacteria</taxon>
        <taxon>Pseudomonadati</taxon>
        <taxon>Pseudomonadota</taxon>
        <taxon>Gammaproteobacteria</taxon>
        <taxon>Vibrionales</taxon>
        <taxon>Vibrionaceae</taxon>
        <taxon>Vibrio</taxon>
    </lineage>
</organism>